<evidence type="ECO:0000256" key="2">
    <source>
        <dbReference type="ARBA" id="ARBA00023015"/>
    </source>
</evidence>
<evidence type="ECO:0000256" key="1">
    <source>
        <dbReference type="ARBA" id="ARBA00010641"/>
    </source>
</evidence>
<evidence type="ECO:0000256" key="6">
    <source>
        <dbReference type="RuleBase" id="RU000716"/>
    </source>
</evidence>
<dbReference type="NCBIfam" id="TIGR02937">
    <property type="entry name" value="sigma70-ECF"/>
    <property type="match status" value="1"/>
</dbReference>
<dbReference type="Gene3D" id="1.10.10.10">
    <property type="entry name" value="Winged helix-like DNA-binding domain superfamily/Winged helix DNA-binding domain"/>
    <property type="match status" value="1"/>
</dbReference>
<dbReference type="Proteomes" id="UP001050808">
    <property type="component" value="Unassembled WGS sequence"/>
</dbReference>
<dbReference type="PANTHER" id="PTHR43133">
    <property type="entry name" value="RNA POLYMERASE ECF-TYPE SIGMA FACTO"/>
    <property type="match status" value="1"/>
</dbReference>
<dbReference type="SUPFAM" id="SSF88946">
    <property type="entry name" value="Sigma2 domain of RNA polymerase sigma factors"/>
    <property type="match status" value="1"/>
</dbReference>
<feature type="compositionally biased region" description="Basic residues" evidence="7">
    <location>
        <begin position="1"/>
        <end position="14"/>
    </location>
</feature>
<evidence type="ECO:0000259" key="9">
    <source>
        <dbReference type="Pfam" id="PF04545"/>
    </source>
</evidence>
<feature type="compositionally biased region" description="Basic and acidic residues" evidence="7">
    <location>
        <begin position="24"/>
        <end position="35"/>
    </location>
</feature>
<evidence type="ECO:0000256" key="4">
    <source>
        <dbReference type="ARBA" id="ARBA00023125"/>
    </source>
</evidence>
<dbReference type="InterPro" id="IPR014284">
    <property type="entry name" value="RNA_pol_sigma-70_dom"/>
</dbReference>
<feature type="domain" description="RNA polymerase sigma-70 region 4" evidence="9">
    <location>
        <begin position="160"/>
        <end position="206"/>
    </location>
</feature>
<dbReference type="InterPro" id="IPR013325">
    <property type="entry name" value="RNA_pol_sigma_r2"/>
</dbReference>
<keyword evidence="2 6" id="KW-0805">Transcription regulation</keyword>
<dbReference type="NCBIfam" id="NF007227">
    <property type="entry name" value="PRK09645.1"/>
    <property type="match status" value="1"/>
</dbReference>
<dbReference type="SUPFAM" id="SSF88659">
    <property type="entry name" value="Sigma3 and sigma4 domains of RNA polymerase sigma factors"/>
    <property type="match status" value="1"/>
</dbReference>
<dbReference type="Gene3D" id="1.10.1740.10">
    <property type="match status" value="1"/>
</dbReference>
<evidence type="ECO:0000256" key="3">
    <source>
        <dbReference type="ARBA" id="ARBA00023082"/>
    </source>
</evidence>
<feature type="compositionally biased region" description="Low complexity" evidence="7">
    <location>
        <begin position="222"/>
        <end position="244"/>
    </location>
</feature>
<keyword evidence="4 6" id="KW-0238">DNA-binding</keyword>
<accession>A0ABQ3QVG9</accession>
<dbReference type="PROSITE" id="PS01063">
    <property type="entry name" value="SIGMA70_ECF"/>
    <property type="match status" value="1"/>
</dbReference>
<dbReference type="InterPro" id="IPR036388">
    <property type="entry name" value="WH-like_DNA-bd_sf"/>
</dbReference>
<organism evidence="10 11">
    <name type="scientific">Streptomyces violascens</name>
    <dbReference type="NCBI Taxonomy" id="67381"/>
    <lineage>
        <taxon>Bacteria</taxon>
        <taxon>Bacillati</taxon>
        <taxon>Actinomycetota</taxon>
        <taxon>Actinomycetes</taxon>
        <taxon>Kitasatosporales</taxon>
        <taxon>Streptomycetaceae</taxon>
        <taxon>Streptomyces</taxon>
    </lineage>
</organism>
<keyword evidence="5 6" id="KW-0804">Transcription</keyword>
<reference evidence="10" key="1">
    <citation type="submission" date="2024-05" db="EMBL/GenBank/DDBJ databases">
        <title>Whole genome shotgun sequence of Streptomyces violascens NBRC 12920.</title>
        <authorList>
            <person name="Komaki H."/>
            <person name="Tamura T."/>
        </authorList>
    </citation>
    <scope>NUCLEOTIDE SEQUENCE</scope>
    <source>
        <strain evidence="10">NBRC 12920</strain>
    </source>
</reference>
<sequence length="244" mass="26445">MSHGAARRLSRPARMRSDTAAVDGIRRNPEEPREGECTVTTALAGSRRYAHERDLAELQRAHGPALLHFLLGLTYGDRQRAEDLLQETLVRAWQHPEAFEAPYCSMRPWLFTVARRLAIDARRSRLARPTEVGDEALLATAEPGDPTERCTAALDVRAAVKSLTPQHRAVLVQLYFRGLSVTEAAEVLGVPPGTVKSRSYYALRALARVLPGYSASGPEGLSSAGSRSASVSRASSEGASATSQ</sequence>
<feature type="domain" description="RNA polymerase sigma-70 region 2" evidence="8">
    <location>
        <begin position="60"/>
        <end position="125"/>
    </location>
</feature>
<dbReference type="InterPro" id="IPR007627">
    <property type="entry name" value="RNA_pol_sigma70_r2"/>
</dbReference>
<feature type="region of interest" description="Disordered" evidence="7">
    <location>
        <begin position="1"/>
        <end position="35"/>
    </location>
</feature>
<evidence type="ECO:0000313" key="10">
    <source>
        <dbReference type="EMBL" id="GHI41268.1"/>
    </source>
</evidence>
<protein>
    <recommendedName>
        <fullName evidence="6">RNA polymerase sigma factor</fullName>
    </recommendedName>
</protein>
<dbReference type="EMBL" id="BNDY01000017">
    <property type="protein sequence ID" value="GHI41268.1"/>
    <property type="molecule type" value="Genomic_DNA"/>
</dbReference>
<dbReference type="PANTHER" id="PTHR43133:SF52">
    <property type="entry name" value="ECF RNA POLYMERASE SIGMA FACTOR SIGL"/>
    <property type="match status" value="1"/>
</dbReference>
<gene>
    <name evidence="10" type="ORF">Sviol_56760</name>
</gene>
<dbReference type="InterPro" id="IPR000838">
    <property type="entry name" value="RNA_pol_sigma70_ECF_CS"/>
</dbReference>
<proteinExistence type="inferred from homology"/>
<dbReference type="InterPro" id="IPR039425">
    <property type="entry name" value="RNA_pol_sigma-70-like"/>
</dbReference>
<comment type="caution">
    <text evidence="10">The sequence shown here is derived from an EMBL/GenBank/DDBJ whole genome shotgun (WGS) entry which is preliminary data.</text>
</comment>
<evidence type="ECO:0000256" key="7">
    <source>
        <dbReference type="SAM" id="MobiDB-lite"/>
    </source>
</evidence>
<dbReference type="InterPro" id="IPR013324">
    <property type="entry name" value="RNA_pol_sigma_r3/r4-like"/>
</dbReference>
<dbReference type="InterPro" id="IPR007630">
    <property type="entry name" value="RNA_pol_sigma70_r4"/>
</dbReference>
<name>A0ABQ3QVG9_9ACTN</name>
<evidence type="ECO:0000256" key="5">
    <source>
        <dbReference type="ARBA" id="ARBA00023163"/>
    </source>
</evidence>
<dbReference type="Pfam" id="PF04545">
    <property type="entry name" value="Sigma70_r4"/>
    <property type="match status" value="1"/>
</dbReference>
<dbReference type="Pfam" id="PF04542">
    <property type="entry name" value="Sigma70_r2"/>
    <property type="match status" value="1"/>
</dbReference>
<evidence type="ECO:0000313" key="11">
    <source>
        <dbReference type="Proteomes" id="UP001050808"/>
    </source>
</evidence>
<keyword evidence="11" id="KW-1185">Reference proteome</keyword>
<keyword evidence="3 6" id="KW-0731">Sigma factor</keyword>
<evidence type="ECO:0000259" key="8">
    <source>
        <dbReference type="Pfam" id="PF04542"/>
    </source>
</evidence>
<feature type="region of interest" description="Disordered" evidence="7">
    <location>
        <begin position="216"/>
        <end position="244"/>
    </location>
</feature>
<comment type="similarity">
    <text evidence="1 6">Belongs to the sigma-70 factor family. ECF subfamily.</text>
</comment>
<dbReference type="CDD" id="cd06171">
    <property type="entry name" value="Sigma70_r4"/>
    <property type="match status" value="1"/>
</dbReference>